<reference evidence="1 2" key="1">
    <citation type="submission" date="2020-08" db="EMBL/GenBank/DDBJ databases">
        <title>Genomic Encyclopedia of Type Strains, Phase III (KMG-III): the genomes of soil and plant-associated and newly described type strains.</title>
        <authorList>
            <person name="Whitman W."/>
        </authorList>
    </citation>
    <scope>NUCLEOTIDE SEQUENCE [LARGE SCALE GENOMIC DNA]</scope>
    <source>
        <strain evidence="1 2">CECT 8897</strain>
    </source>
</reference>
<gene>
    <name evidence="1" type="ORF">FHS03_001401</name>
</gene>
<evidence type="ECO:0000313" key="1">
    <source>
        <dbReference type="EMBL" id="MBB3118370.1"/>
    </source>
</evidence>
<evidence type="ECO:0000313" key="2">
    <source>
        <dbReference type="Proteomes" id="UP000541535"/>
    </source>
</evidence>
<dbReference type="RefSeq" id="WP_183440298.1">
    <property type="nucleotide sequence ID" value="NZ_JACHXD010000003.1"/>
</dbReference>
<organism evidence="1 2">
    <name type="scientific">Pseudoduganella violacea</name>
    <dbReference type="NCBI Taxonomy" id="1715466"/>
    <lineage>
        <taxon>Bacteria</taxon>
        <taxon>Pseudomonadati</taxon>
        <taxon>Pseudomonadota</taxon>
        <taxon>Betaproteobacteria</taxon>
        <taxon>Burkholderiales</taxon>
        <taxon>Oxalobacteraceae</taxon>
        <taxon>Telluria group</taxon>
        <taxon>Pseudoduganella</taxon>
    </lineage>
</organism>
<sequence>MANSDRRKLRSEAFAVDNALWVAKTEGTTPAMDYLQEKGVPQDVALRVLGGPEFHRQHRDRRQGKRE</sequence>
<dbReference type="EMBL" id="JACHXD010000003">
    <property type="protein sequence ID" value="MBB3118370.1"/>
    <property type="molecule type" value="Genomic_DNA"/>
</dbReference>
<name>A0A7W5FT25_9BURK</name>
<proteinExistence type="predicted"/>
<keyword evidence="2" id="KW-1185">Reference proteome</keyword>
<dbReference type="AlphaFoldDB" id="A0A7W5FT25"/>
<protein>
    <submittedName>
        <fullName evidence="1">Uncharacterized protein</fullName>
    </submittedName>
</protein>
<comment type="caution">
    <text evidence="1">The sequence shown here is derived from an EMBL/GenBank/DDBJ whole genome shotgun (WGS) entry which is preliminary data.</text>
</comment>
<accession>A0A7W5FT25</accession>
<dbReference type="Proteomes" id="UP000541535">
    <property type="component" value="Unassembled WGS sequence"/>
</dbReference>